<evidence type="ECO:0000259" key="1">
    <source>
        <dbReference type="Pfam" id="PF13439"/>
    </source>
</evidence>
<dbReference type="Pfam" id="PF13439">
    <property type="entry name" value="Glyco_transf_4"/>
    <property type="match status" value="1"/>
</dbReference>
<accession>A0ABU8XLT1</accession>
<dbReference type="EMBL" id="JBBKZS010000049">
    <property type="protein sequence ID" value="MEJ8859999.1"/>
    <property type="molecule type" value="Genomic_DNA"/>
</dbReference>
<evidence type="ECO:0000313" key="2">
    <source>
        <dbReference type="EMBL" id="MEJ8859999.1"/>
    </source>
</evidence>
<sequence length="373" mass="42105">MKILHLDPDDIDNPLSGGGPVRTLEIYRRLAKRHEITVLTPTFPGSTPELYRDGIRYVRLGRKIRNHGSSHHITFLAALPAAVRNFEYDLLVEDFMPPCSATWTPLFRRKDKPMVASVQWFSARDYTKKLKLPFHWGEEYGVRLYDNFVVMTQAMRERIERRHRGARCHVIGNGVDGTLFNVTSRPGQGILYLGRLEVGTKGLDLLLSAYAKIPLSDRQPLTLAGTLQEEAEVRRLVQDHGLTDWVRITGPFDATRRSELLASCRFVVMPSRTETFGMTIAEANAAARQVVVWDQAPMNEVASPGSPRVKPFDVGAYALAMRELLCMPLDALAGLGEASREHARRWDWNAVAASQEAFYYDAMESHGRRNGRS</sequence>
<dbReference type="EC" id="2.4.-.-" evidence="2"/>
<name>A0ABU8XLT1_9BURK</name>
<dbReference type="CDD" id="cd03801">
    <property type="entry name" value="GT4_PimA-like"/>
    <property type="match status" value="1"/>
</dbReference>
<protein>
    <submittedName>
        <fullName evidence="2">Glycosyltransferase family 4 protein</fullName>
        <ecNumber evidence="2">2.4.-.-</ecNumber>
    </submittedName>
</protein>
<comment type="caution">
    <text evidence="2">The sequence shown here is derived from an EMBL/GenBank/DDBJ whole genome shotgun (WGS) entry which is preliminary data.</text>
</comment>
<proteinExistence type="predicted"/>
<keyword evidence="3" id="KW-1185">Reference proteome</keyword>
<evidence type="ECO:0000313" key="3">
    <source>
        <dbReference type="Proteomes" id="UP001367030"/>
    </source>
</evidence>
<dbReference type="Gene3D" id="3.40.50.2000">
    <property type="entry name" value="Glycogen Phosphorylase B"/>
    <property type="match status" value="2"/>
</dbReference>
<dbReference type="Proteomes" id="UP001367030">
    <property type="component" value="Unassembled WGS sequence"/>
</dbReference>
<dbReference type="InterPro" id="IPR028098">
    <property type="entry name" value="Glyco_trans_4-like_N"/>
</dbReference>
<dbReference type="Pfam" id="PF13692">
    <property type="entry name" value="Glyco_trans_1_4"/>
    <property type="match status" value="1"/>
</dbReference>
<keyword evidence="2" id="KW-0328">Glycosyltransferase</keyword>
<feature type="domain" description="Glycosyltransferase subfamily 4-like N-terminal" evidence="1">
    <location>
        <begin position="17"/>
        <end position="176"/>
    </location>
</feature>
<reference evidence="2 3" key="1">
    <citation type="submission" date="2024-03" db="EMBL/GenBank/DDBJ databases">
        <title>Novel species of the genus Variovorax.</title>
        <authorList>
            <person name="Liu Q."/>
            <person name="Xin Y.-H."/>
        </authorList>
    </citation>
    <scope>NUCLEOTIDE SEQUENCE [LARGE SCALE GENOMIC DNA]</scope>
    <source>
        <strain evidence="2 3">KACC 18901</strain>
    </source>
</reference>
<dbReference type="PANTHER" id="PTHR45947:SF3">
    <property type="entry name" value="SULFOQUINOVOSYL TRANSFERASE SQD2"/>
    <property type="match status" value="1"/>
</dbReference>
<dbReference type="RefSeq" id="WP_340340031.1">
    <property type="nucleotide sequence ID" value="NZ_JBBKZS010000049.1"/>
</dbReference>
<dbReference type="InterPro" id="IPR050194">
    <property type="entry name" value="Glycosyltransferase_grp1"/>
</dbReference>
<dbReference type="GO" id="GO:0016757">
    <property type="term" value="F:glycosyltransferase activity"/>
    <property type="evidence" value="ECO:0007669"/>
    <property type="project" value="UniProtKB-KW"/>
</dbReference>
<gene>
    <name evidence="2" type="ORF">WKW79_36025</name>
</gene>
<organism evidence="2 3">
    <name type="scientific">Variovorax robiniae</name>
    <dbReference type="NCBI Taxonomy" id="1836199"/>
    <lineage>
        <taxon>Bacteria</taxon>
        <taxon>Pseudomonadati</taxon>
        <taxon>Pseudomonadota</taxon>
        <taxon>Betaproteobacteria</taxon>
        <taxon>Burkholderiales</taxon>
        <taxon>Comamonadaceae</taxon>
        <taxon>Variovorax</taxon>
    </lineage>
</organism>
<dbReference type="SUPFAM" id="SSF53756">
    <property type="entry name" value="UDP-Glycosyltransferase/glycogen phosphorylase"/>
    <property type="match status" value="1"/>
</dbReference>
<dbReference type="PANTHER" id="PTHR45947">
    <property type="entry name" value="SULFOQUINOVOSYL TRANSFERASE SQD2"/>
    <property type="match status" value="1"/>
</dbReference>
<keyword evidence="2" id="KW-0808">Transferase</keyword>